<organism evidence="1 2">
    <name type="scientific">Mesorhizobium shonense</name>
    <dbReference type="NCBI Taxonomy" id="1209948"/>
    <lineage>
        <taxon>Bacteria</taxon>
        <taxon>Pseudomonadati</taxon>
        <taxon>Pseudomonadota</taxon>
        <taxon>Alphaproteobacteria</taxon>
        <taxon>Hyphomicrobiales</taxon>
        <taxon>Phyllobacteriaceae</taxon>
        <taxon>Mesorhizobium</taxon>
    </lineage>
</organism>
<accession>A0ABV2HX21</accession>
<evidence type="ECO:0000313" key="1">
    <source>
        <dbReference type="EMBL" id="MET3595175.1"/>
    </source>
</evidence>
<proteinExistence type="predicted"/>
<gene>
    <name evidence="1" type="ORF">ABID26_004587</name>
</gene>
<dbReference type="Proteomes" id="UP001549036">
    <property type="component" value="Unassembled WGS sequence"/>
</dbReference>
<comment type="caution">
    <text evidence="1">The sequence shown here is derived from an EMBL/GenBank/DDBJ whole genome shotgun (WGS) entry which is preliminary data.</text>
</comment>
<name>A0ABV2HX21_9HYPH</name>
<keyword evidence="2" id="KW-1185">Reference proteome</keyword>
<sequence length="87" mass="9317">MAGKTLVSCINVGIADQRASWLSMSDFVPPQGISLACPPGLAGKRSESSRKIASWLVIKEVLTGDKAMLSLHWAREAGEHDILVGKK</sequence>
<reference evidence="1 2" key="1">
    <citation type="submission" date="2024-06" db="EMBL/GenBank/DDBJ databases">
        <title>Genomic Encyclopedia of Type Strains, Phase IV (KMG-IV): sequencing the most valuable type-strain genomes for metagenomic binning, comparative biology and taxonomic classification.</title>
        <authorList>
            <person name="Goeker M."/>
        </authorList>
    </citation>
    <scope>NUCLEOTIDE SEQUENCE [LARGE SCALE GENOMIC DNA]</scope>
    <source>
        <strain evidence="1 2">DSM 29846</strain>
    </source>
</reference>
<evidence type="ECO:0000313" key="2">
    <source>
        <dbReference type="Proteomes" id="UP001549036"/>
    </source>
</evidence>
<dbReference type="RefSeq" id="WP_354416538.1">
    <property type="nucleotide sequence ID" value="NZ_JBEPLM010000009.1"/>
</dbReference>
<dbReference type="EMBL" id="JBEPLM010000009">
    <property type="protein sequence ID" value="MET3595175.1"/>
    <property type="molecule type" value="Genomic_DNA"/>
</dbReference>
<protein>
    <submittedName>
        <fullName evidence="1">Uncharacterized protein</fullName>
    </submittedName>
</protein>